<organism evidence="2 3">
    <name type="scientific">Tessaracoccus rhinocerotis</name>
    <dbReference type="NCBI Taxonomy" id="1689449"/>
    <lineage>
        <taxon>Bacteria</taxon>
        <taxon>Bacillati</taxon>
        <taxon>Actinomycetota</taxon>
        <taxon>Actinomycetes</taxon>
        <taxon>Propionibacteriales</taxon>
        <taxon>Propionibacteriaceae</taxon>
        <taxon>Tessaracoccus</taxon>
    </lineage>
</organism>
<sequence length="641" mass="69082">MGHEQKGGVVADSALTVVIVGLGPRGVSLLERIGARGNRELTLHLVDDAQPGAGRLWRTDQDRDMCMNTLAGAVTMFTDDSFSGAGPVVEGPTLWEWCRLAHETITGEPADAPPIPDSHRRAFLEGADVELVAADEAFRAEVAAAGPGSHPSRALFGLYQDWVLRTALAKLGPDVQVVWHRTRATRVTTDDAGRPVVELADGEVLRADAVALALGWLESEPNHADKALAAAVESSGVDVTWVPPDSPIEQDLSGIRAGEPVIVRGFGMGFFDSMSMLTIGRGGRFEPDGERLRYVPSGQEPILHVGSRKGLPFRAKSVYEGLPPAVKLARVCAVDWRARRPLRFTEDFLPLLARDATQAYYETAARFHDIDLDAIIELIDANEPWELAPAIVHLLPDELPPFDFHALLHEHVHPQGRDSYEEFIVDRVASDLAEARLGLDSPFKAGLWEANAARRFLTELAAFDGIDAEGYEGDLREFLSFGGTIGSGPPAFRAAQLLALVDAGLVRFVGPRITVEVGETGFVAHSPLIEGSRVEAPALLDAWVRLHDGRFTQDPIISGLLEQGLAQPFGRLTAHGDRSLGPAFAIDEVTSELIGPAGRHRIHLLGIPSDAARGDTIIAPMPGTDPTMLREIDAAVEAILA</sequence>
<evidence type="ECO:0000313" key="3">
    <source>
        <dbReference type="Proteomes" id="UP000317638"/>
    </source>
</evidence>
<dbReference type="PANTHER" id="PTHR40254">
    <property type="entry name" value="BLR0577 PROTEIN"/>
    <property type="match status" value="1"/>
</dbReference>
<comment type="caution">
    <text evidence="2">The sequence shown here is derived from an EMBL/GenBank/DDBJ whole genome shotgun (WGS) entry which is preliminary data.</text>
</comment>
<dbReference type="Pfam" id="PF13454">
    <property type="entry name" value="NAD_binding_9"/>
    <property type="match status" value="1"/>
</dbReference>
<dbReference type="PANTHER" id="PTHR40254:SF1">
    <property type="entry name" value="BLR0577 PROTEIN"/>
    <property type="match status" value="1"/>
</dbReference>
<evidence type="ECO:0000259" key="1">
    <source>
        <dbReference type="Pfam" id="PF13454"/>
    </source>
</evidence>
<gene>
    <name evidence="2" type="ORF">FOJ82_14575</name>
</gene>
<dbReference type="Proteomes" id="UP000317638">
    <property type="component" value="Unassembled WGS sequence"/>
</dbReference>
<name>A0A553JX78_9ACTN</name>
<proteinExistence type="predicted"/>
<dbReference type="InterPro" id="IPR038732">
    <property type="entry name" value="HpyO/CreE_NAD-binding"/>
</dbReference>
<evidence type="ECO:0000313" key="2">
    <source>
        <dbReference type="EMBL" id="TRY17069.1"/>
    </source>
</evidence>
<accession>A0A553JX78</accession>
<dbReference type="AlphaFoldDB" id="A0A553JX78"/>
<dbReference type="InterPro" id="IPR052189">
    <property type="entry name" value="L-asp_N-monooxygenase_NS-form"/>
</dbReference>
<dbReference type="OrthoDB" id="3653265at2"/>
<dbReference type="SUPFAM" id="SSF51905">
    <property type="entry name" value="FAD/NAD(P)-binding domain"/>
    <property type="match status" value="1"/>
</dbReference>
<dbReference type="EMBL" id="VKKG01000006">
    <property type="protein sequence ID" value="TRY17069.1"/>
    <property type="molecule type" value="Genomic_DNA"/>
</dbReference>
<protein>
    <submittedName>
        <fullName evidence="2">FAD/NAD(P)-binding protein</fullName>
    </submittedName>
</protein>
<dbReference type="InterPro" id="IPR036188">
    <property type="entry name" value="FAD/NAD-bd_sf"/>
</dbReference>
<reference evidence="2 3" key="1">
    <citation type="submission" date="2019-07" db="EMBL/GenBank/DDBJ databases">
        <authorList>
            <person name="Zhou L.-Y."/>
        </authorList>
    </citation>
    <scope>NUCLEOTIDE SEQUENCE [LARGE SCALE GENOMIC DNA]</scope>
    <source>
        <strain evidence="2 3">YIM 101269</strain>
    </source>
</reference>
<feature type="domain" description="FAD-dependent urate hydroxylase HpyO/Asp monooxygenase CreE-like FAD/NAD(P)-binding" evidence="1">
    <location>
        <begin position="18"/>
        <end position="215"/>
    </location>
</feature>
<keyword evidence="3" id="KW-1185">Reference proteome</keyword>